<keyword evidence="3" id="KW-1185">Reference proteome</keyword>
<dbReference type="Proteomes" id="UP000242869">
    <property type="component" value="Unassembled WGS sequence"/>
</dbReference>
<evidence type="ECO:0000313" key="2">
    <source>
        <dbReference type="EMBL" id="SFN65734.1"/>
    </source>
</evidence>
<reference evidence="3" key="1">
    <citation type="submission" date="2016-10" db="EMBL/GenBank/DDBJ databases">
        <authorList>
            <person name="Varghese N."/>
            <person name="Submissions S."/>
        </authorList>
    </citation>
    <scope>NUCLEOTIDE SEQUENCE [LARGE SCALE GENOMIC DNA]</scope>
    <source>
        <strain evidence="3">DSM 6150</strain>
    </source>
</reference>
<name>A0A1I5ATI0_9NEIS</name>
<evidence type="ECO:0000313" key="3">
    <source>
        <dbReference type="Proteomes" id="UP000242869"/>
    </source>
</evidence>
<protein>
    <submittedName>
        <fullName evidence="2">Uncharacterized protein</fullName>
    </submittedName>
</protein>
<organism evidence="2 3">
    <name type="scientific">Formivibrio citricus</name>
    <dbReference type="NCBI Taxonomy" id="83765"/>
    <lineage>
        <taxon>Bacteria</taxon>
        <taxon>Pseudomonadati</taxon>
        <taxon>Pseudomonadota</taxon>
        <taxon>Betaproteobacteria</taxon>
        <taxon>Neisseriales</taxon>
        <taxon>Chitinibacteraceae</taxon>
        <taxon>Formivibrio</taxon>
    </lineage>
</organism>
<sequence length="74" mass="8006">MAIIEINLWQIPVPPAVSPSLPSQDHPAIRQCGQWLATAYRQDQQQPSITSNALDANTSNALDANALPFPEDAP</sequence>
<feature type="region of interest" description="Disordered" evidence="1">
    <location>
        <begin position="43"/>
        <end position="74"/>
    </location>
</feature>
<dbReference type="EMBL" id="FOVE01000014">
    <property type="protein sequence ID" value="SFN65734.1"/>
    <property type="molecule type" value="Genomic_DNA"/>
</dbReference>
<accession>A0A1I5ATI0</accession>
<feature type="compositionally biased region" description="Polar residues" evidence="1">
    <location>
        <begin position="43"/>
        <end position="62"/>
    </location>
</feature>
<gene>
    <name evidence="2" type="ORF">SAMN05660284_01987</name>
</gene>
<dbReference type="AlphaFoldDB" id="A0A1I5ATI0"/>
<evidence type="ECO:0000256" key="1">
    <source>
        <dbReference type="SAM" id="MobiDB-lite"/>
    </source>
</evidence>
<dbReference type="STRING" id="83765.SAMN05660284_01987"/>
<proteinExistence type="predicted"/>
<dbReference type="RefSeq" id="WP_143086023.1">
    <property type="nucleotide sequence ID" value="NZ_FOVE01000014.1"/>
</dbReference>